<evidence type="ECO:0000313" key="1">
    <source>
        <dbReference type="EMBL" id="GIY43135.1"/>
    </source>
</evidence>
<sequence>MLIHIFFTPPPPPRNCNDSGQIHTQIREISFRVVSLSTLLLTRLGDGVMRDGKRREIFRGITRILMRPISSLSRHLEGAHLRKMGSAATVQKAGVLLEANRFFPCFEMHRALKNNLKSNGKALIIFK</sequence>
<evidence type="ECO:0000313" key="2">
    <source>
        <dbReference type="Proteomes" id="UP001054837"/>
    </source>
</evidence>
<comment type="caution">
    <text evidence="1">The sequence shown here is derived from an EMBL/GenBank/DDBJ whole genome shotgun (WGS) entry which is preliminary data.</text>
</comment>
<organism evidence="1 2">
    <name type="scientific">Caerostris darwini</name>
    <dbReference type="NCBI Taxonomy" id="1538125"/>
    <lineage>
        <taxon>Eukaryota</taxon>
        <taxon>Metazoa</taxon>
        <taxon>Ecdysozoa</taxon>
        <taxon>Arthropoda</taxon>
        <taxon>Chelicerata</taxon>
        <taxon>Arachnida</taxon>
        <taxon>Araneae</taxon>
        <taxon>Araneomorphae</taxon>
        <taxon>Entelegynae</taxon>
        <taxon>Araneoidea</taxon>
        <taxon>Araneidae</taxon>
        <taxon>Caerostris</taxon>
    </lineage>
</organism>
<accession>A0AAV4TAM6</accession>
<name>A0AAV4TAM6_9ARAC</name>
<dbReference type="Proteomes" id="UP001054837">
    <property type="component" value="Unassembled WGS sequence"/>
</dbReference>
<keyword evidence="2" id="KW-1185">Reference proteome</keyword>
<proteinExistence type="predicted"/>
<reference evidence="1 2" key="1">
    <citation type="submission" date="2021-06" db="EMBL/GenBank/DDBJ databases">
        <title>Caerostris darwini draft genome.</title>
        <authorList>
            <person name="Kono N."/>
            <person name="Arakawa K."/>
        </authorList>
    </citation>
    <scope>NUCLEOTIDE SEQUENCE [LARGE SCALE GENOMIC DNA]</scope>
</reference>
<dbReference type="AlphaFoldDB" id="A0AAV4TAM6"/>
<protein>
    <submittedName>
        <fullName evidence="1">Uncharacterized protein</fullName>
    </submittedName>
</protein>
<dbReference type="EMBL" id="BPLQ01009301">
    <property type="protein sequence ID" value="GIY43135.1"/>
    <property type="molecule type" value="Genomic_DNA"/>
</dbReference>
<gene>
    <name evidence="1" type="ORF">CDAR_492931</name>
</gene>